<dbReference type="InterPro" id="IPR009081">
    <property type="entry name" value="PP-bd_ACP"/>
</dbReference>
<dbReference type="Pfam" id="PF00550">
    <property type="entry name" value="PP-binding"/>
    <property type="match status" value="1"/>
</dbReference>
<proteinExistence type="predicted"/>
<dbReference type="KEGG" id="mtw:CQW49_13715"/>
<evidence type="ECO:0000313" key="5">
    <source>
        <dbReference type="Proteomes" id="UP000230709"/>
    </source>
</evidence>
<dbReference type="EMBL" id="CP023737">
    <property type="protein sequence ID" value="ATQ68821.1"/>
    <property type="molecule type" value="Genomic_DNA"/>
</dbReference>
<keyword evidence="1" id="KW-0596">Phosphopantetheine</keyword>
<dbReference type="STRING" id="595536.GCA_000178815_02424"/>
<evidence type="ECO:0000259" key="3">
    <source>
        <dbReference type="PROSITE" id="PS50075"/>
    </source>
</evidence>
<dbReference type="InterPro" id="IPR045851">
    <property type="entry name" value="AMP-bd_C_sf"/>
</dbReference>
<protein>
    <recommendedName>
        <fullName evidence="3">Carrier domain-containing protein</fullName>
    </recommendedName>
</protein>
<evidence type="ECO:0000313" key="4">
    <source>
        <dbReference type="EMBL" id="ATQ68821.1"/>
    </source>
</evidence>
<dbReference type="Gene3D" id="3.40.50.12780">
    <property type="entry name" value="N-terminal domain of ligase-like"/>
    <property type="match status" value="1"/>
</dbReference>
<dbReference type="PROSITE" id="PS50075">
    <property type="entry name" value="CARRIER"/>
    <property type="match status" value="1"/>
</dbReference>
<dbReference type="InterPro" id="IPR006162">
    <property type="entry name" value="Ppantetheine_attach_site"/>
</dbReference>
<dbReference type="SUPFAM" id="SSF47336">
    <property type="entry name" value="ACP-like"/>
    <property type="match status" value="1"/>
</dbReference>
<dbReference type="InterPro" id="IPR000873">
    <property type="entry name" value="AMP-dep_synth/lig_dom"/>
</dbReference>
<keyword evidence="5" id="KW-1185">Reference proteome</keyword>
<dbReference type="InterPro" id="IPR029058">
    <property type="entry name" value="AB_hydrolase_fold"/>
</dbReference>
<dbReference type="Gene3D" id="1.10.1200.10">
    <property type="entry name" value="ACP-like"/>
    <property type="match status" value="1"/>
</dbReference>
<dbReference type="InterPro" id="IPR050237">
    <property type="entry name" value="ATP-dep_AMP-bd_enzyme"/>
</dbReference>
<evidence type="ECO:0000256" key="1">
    <source>
        <dbReference type="ARBA" id="ARBA00022450"/>
    </source>
</evidence>
<dbReference type="RefSeq" id="WP_003613586.1">
    <property type="nucleotide sequence ID" value="NZ_ADVE02000001.1"/>
</dbReference>
<sequence>MRRPEDDAGRAILRGPSLGIADGAAPTVIGNIARRVALTPDGRLRSFQSDGAPREATYAQAWRRSSDIASALCELGVRPQMRVMLLAHDLLDFVPCFWACLRIGATAAPFAAIAKTAMEEQLELLAARLDADAIIADAPSSMLERVIALSPRAPVLRLGDVAPRNPAHALREAEADIVCLAPTSGSTGNVKLAMLGRSAMLHRYFADAASPAKEHFLSMLPFEGISGLRVAFLRGASWTYLPPPVMTARPQRLLEAAESLRATAIHMTNSMAARLVECAAATDRSYDLRSLELVGLGGEAVTRMVAVRLDALLRSNGAQNVLRAGYGATETGPLVAGADPCVATPDPSHAPFLGHCAAGVSLRIVDDDGALLGENEIGRVEAFAPQTLFSGYLGEAEASRDALTDDGWWKTGDLGLIAAGSLAIHGRAKHVLVVGGRKFSLDEIDAHLQNDLGRHILSFVIRDDADVTDRLGIAAIVSGDEELDAAAMDAIQRSLLRRHGCAAVQISTLRVDELPATPTGKIDRRAMADLATKRPTPPATTAEEVDAFLASLWREALNLRCDFDRDGDFFALGGDSLRAAALATIIEQRLRRQLPLDRFLVRPTFDALLRLVSDDAPAPPQQRTNEIDAILDRQRAYLASWAGARATPDSFIVSLNERGARGGLFWCLQGYRELTQLAKHLGPDQPVHGMRSGHQVMDYTEESLRALACRYAEEVIATQPDGPFLLGGNCQGALIAHSVAIRLRELHRDVSLLLLMEEQWFRPYEGRVALLFGRDSKVNPYARGGDPDARFRAAYPQGYTVDIVDGAHGRFFTSSNIGSLAKAVRSRLDEAQLDLPRRLA</sequence>
<keyword evidence="2" id="KW-0597">Phosphoprotein</keyword>
<dbReference type="PANTHER" id="PTHR43767:SF1">
    <property type="entry name" value="NONRIBOSOMAL PEPTIDE SYNTHASE PES1 (EUROFUNG)-RELATED"/>
    <property type="match status" value="1"/>
</dbReference>
<evidence type="ECO:0000256" key="2">
    <source>
        <dbReference type="ARBA" id="ARBA00022553"/>
    </source>
</evidence>
<dbReference type="Gene3D" id="3.40.50.1820">
    <property type="entry name" value="alpha/beta hydrolase"/>
    <property type="match status" value="1"/>
</dbReference>
<dbReference type="SUPFAM" id="SSF53474">
    <property type="entry name" value="alpha/beta-Hydrolases"/>
    <property type="match status" value="1"/>
</dbReference>
<dbReference type="PANTHER" id="PTHR43767">
    <property type="entry name" value="LONG-CHAIN-FATTY-ACID--COA LIGASE"/>
    <property type="match status" value="1"/>
</dbReference>
<gene>
    <name evidence="4" type="ORF">CQW49_13715</name>
</gene>
<dbReference type="InterPro" id="IPR036736">
    <property type="entry name" value="ACP-like_sf"/>
</dbReference>
<dbReference type="AlphaFoldDB" id="A0A2D2D1D7"/>
<dbReference type="GO" id="GO:0016878">
    <property type="term" value="F:acid-thiol ligase activity"/>
    <property type="evidence" value="ECO:0007669"/>
    <property type="project" value="UniProtKB-ARBA"/>
</dbReference>
<name>A0A2D2D1D7_METT3</name>
<accession>A0A2D2D1D7</accession>
<reference evidence="5" key="1">
    <citation type="submission" date="2017-10" db="EMBL/GenBank/DDBJ databases">
        <title>Completed PacBio SMRT sequence of Methylosinus trichosporium OB3b reveals presence of a third large plasmid.</title>
        <authorList>
            <person name="Charles T.C."/>
            <person name="Lynch M.D.J."/>
            <person name="Heil J.R."/>
            <person name="Cheng J."/>
        </authorList>
    </citation>
    <scope>NUCLEOTIDE SEQUENCE [LARGE SCALE GENOMIC DNA]</scope>
    <source>
        <strain evidence="5">OB3b</strain>
    </source>
</reference>
<organism evidence="4 5">
    <name type="scientific">Methylosinus trichosporium (strain ATCC 35070 / NCIMB 11131 / UNIQEM 75 / OB3b)</name>
    <dbReference type="NCBI Taxonomy" id="595536"/>
    <lineage>
        <taxon>Bacteria</taxon>
        <taxon>Pseudomonadati</taxon>
        <taxon>Pseudomonadota</taxon>
        <taxon>Alphaproteobacteria</taxon>
        <taxon>Hyphomicrobiales</taxon>
        <taxon>Methylocystaceae</taxon>
        <taxon>Methylosinus</taxon>
    </lineage>
</organism>
<dbReference type="Proteomes" id="UP000230709">
    <property type="component" value="Chromosome"/>
</dbReference>
<dbReference type="SUPFAM" id="SSF56801">
    <property type="entry name" value="Acetyl-CoA synthetase-like"/>
    <property type="match status" value="1"/>
</dbReference>
<dbReference type="InterPro" id="IPR042099">
    <property type="entry name" value="ANL_N_sf"/>
</dbReference>
<dbReference type="InterPro" id="IPR001031">
    <property type="entry name" value="Thioesterase"/>
</dbReference>
<feature type="domain" description="Carrier" evidence="3">
    <location>
        <begin position="540"/>
        <end position="616"/>
    </location>
</feature>
<dbReference type="Gene3D" id="3.30.300.30">
    <property type="match status" value="1"/>
</dbReference>
<dbReference type="Pfam" id="PF00501">
    <property type="entry name" value="AMP-binding"/>
    <property type="match status" value="1"/>
</dbReference>
<dbReference type="Pfam" id="PF00975">
    <property type="entry name" value="Thioesterase"/>
    <property type="match status" value="1"/>
</dbReference>
<dbReference type="PROSITE" id="PS00012">
    <property type="entry name" value="PHOSPHOPANTETHEINE"/>
    <property type="match status" value="1"/>
</dbReference>